<accession>A0A154MRM8</accession>
<dbReference type="Proteomes" id="UP000076321">
    <property type="component" value="Unassembled WGS sequence"/>
</dbReference>
<dbReference type="SUPFAM" id="SSF53335">
    <property type="entry name" value="S-adenosyl-L-methionine-dependent methyltransferases"/>
    <property type="match status" value="1"/>
</dbReference>
<dbReference type="GO" id="GO:0016740">
    <property type="term" value="F:transferase activity"/>
    <property type="evidence" value="ECO:0007669"/>
    <property type="project" value="UniProtKB-KW"/>
</dbReference>
<dbReference type="Pfam" id="PF13649">
    <property type="entry name" value="Methyltransf_25"/>
    <property type="match status" value="1"/>
</dbReference>
<dbReference type="Proteomes" id="UP000186883">
    <property type="component" value="Unassembled WGS sequence"/>
</dbReference>
<evidence type="ECO:0000313" key="6">
    <source>
        <dbReference type="Proteomes" id="UP000186883"/>
    </source>
</evidence>
<sequence>MSGTMHPRYRHAAAIYDKAFPFFSFGAGPKIHEIVARTVAVPDGGTVVDVGCGTGLMLSMLRERVGPSGRVIGIDLTEPMLDRARQRVSHGGWKNVELRCEDMTEFDPGAEADAAVFVLSLSAAEPAEVFQHTLGYLRPGGSVVIADGIPARGRWYHPAINAYARFRAPLVGSDLGRARAIERLAHEHLEDVRTSVIWAGLYTIISGRVPNKGG</sequence>
<keyword evidence="6" id="KW-1185">Reference proteome</keyword>
<dbReference type="PANTHER" id="PTHR43861">
    <property type="entry name" value="TRANS-ACONITATE 2-METHYLTRANSFERASE-RELATED"/>
    <property type="match status" value="1"/>
</dbReference>
<dbReference type="EMBL" id="LQCI01000004">
    <property type="protein sequence ID" value="KZB86956.1"/>
    <property type="molecule type" value="Genomic_DNA"/>
</dbReference>
<organism evidence="3 5">
    <name type="scientific">Amycolatopsis regifaucium</name>
    <dbReference type="NCBI Taxonomy" id="546365"/>
    <lineage>
        <taxon>Bacteria</taxon>
        <taxon>Bacillati</taxon>
        <taxon>Actinomycetota</taxon>
        <taxon>Actinomycetes</taxon>
        <taxon>Pseudonocardiales</taxon>
        <taxon>Pseudonocardiaceae</taxon>
        <taxon>Amycolatopsis</taxon>
    </lineage>
</organism>
<reference evidence="4 6" key="2">
    <citation type="submission" date="2016-11" db="EMBL/GenBank/DDBJ databases">
        <title>Genome sequencing of Amycolatopsis regifaucium.</title>
        <authorList>
            <person name="Mayilraj S."/>
            <person name="Kaur N."/>
        </authorList>
    </citation>
    <scope>NUCLEOTIDE SEQUENCE [LARGE SCALE GENOMIC DNA]</scope>
    <source>
        <strain evidence="4 6">GY080</strain>
    </source>
</reference>
<reference evidence="3 5" key="1">
    <citation type="submission" date="2015-12" db="EMBL/GenBank/DDBJ databases">
        <title>Amycolatopsis regifaucium genome sequencing and assembly.</title>
        <authorList>
            <person name="Mayilraj S."/>
        </authorList>
    </citation>
    <scope>NUCLEOTIDE SEQUENCE [LARGE SCALE GENOMIC DNA]</scope>
    <source>
        <strain evidence="3 5">GY080</strain>
    </source>
</reference>
<evidence type="ECO:0000313" key="5">
    <source>
        <dbReference type="Proteomes" id="UP000076321"/>
    </source>
</evidence>
<proteinExistence type="predicted"/>
<evidence type="ECO:0000259" key="2">
    <source>
        <dbReference type="Pfam" id="PF13649"/>
    </source>
</evidence>
<protein>
    <recommendedName>
        <fullName evidence="2">Methyltransferase domain-containing protein</fullName>
    </recommendedName>
</protein>
<feature type="domain" description="Methyltransferase" evidence="2">
    <location>
        <begin position="47"/>
        <end position="141"/>
    </location>
</feature>
<dbReference type="AlphaFoldDB" id="A0A154MRM8"/>
<dbReference type="CDD" id="cd02440">
    <property type="entry name" value="AdoMet_MTases"/>
    <property type="match status" value="1"/>
</dbReference>
<dbReference type="PANTHER" id="PTHR43861:SF3">
    <property type="entry name" value="PUTATIVE (AFU_ORTHOLOGUE AFUA_2G14390)-RELATED"/>
    <property type="match status" value="1"/>
</dbReference>
<evidence type="ECO:0000313" key="4">
    <source>
        <dbReference type="EMBL" id="OKA09386.1"/>
    </source>
</evidence>
<evidence type="ECO:0000256" key="1">
    <source>
        <dbReference type="ARBA" id="ARBA00022679"/>
    </source>
</evidence>
<name>A0A154MRM8_9PSEU</name>
<comment type="caution">
    <text evidence="3">The sequence shown here is derived from an EMBL/GenBank/DDBJ whole genome shotgun (WGS) entry which is preliminary data.</text>
</comment>
<dbReference type="Gene3D" id="3.40.50.150">
    <property type="entry name" value="Vaccinia Virus protein VP39"/>
    <property type="match status" value="1"/>
</dbReference>
<dbReference type="InterPro" id="IPR041698">
    <property type="entry name" value="Methyltransf_25"/>
</dbReference>
<keyword evidence="1" id="KW-0808">Transferase</keyword>
<evidence type="ECO:0000313" key="3">
    <source>
        <dbReference type="EMBL" id="KZB86956.1"/>
    </source>
</evidence>
<gene>
    <name evidence="4" type="ORF">ATP06_0207880</name>
    <name evidence="3" type="ORF">AVL48_25325</name>
</gene>
<dbReference type="EMBL" id="LOBU02000007">
    <property type="protein sequence ID" value="OKA09386.1"/>
    <property type="molecule type" value="Genomic_DNA"/>
</dbReference>
<dbReference type="OrthoDB" id="9805171at2"/>
<dbReference type="InterPro" id="IPR029063">
    <property type="entry name" value="SAM-dependent_MTases_sf"/>
</dbReference>